<dbReference type="RefSeq" id="WP_166282520.1">
    <property type="nucleotide sequence ID" value="NZ_JAANNP010000009.1"/>
</dbReference>
<keyword evidence="2" id="KW-1185">Reference proteome</keyword>
<evidence type="ECO:0008006" key="3">
    <source>
        <dbReference type="Google" id="ProtNLM"/>
    </source>
</evidence>
<protein>
    <recommendedName>
        <fullName evidence="3">Fibronectin type-III domain-containing protein</fullName>
    </recommendedName>
</protein>
<accession>A0ABX0GUX5</accession>
<evidence type="ECO:0000313" key="2">
    <source>
        <dbReference type="Proteomes" id="UP000800981"/>
    </source>
</evidence>
<gene>
    <name evidence="1" type="ORF">G9H71_13140</name>
</gene>
<dbReference type="Proteomes" id="UP000800981">
    <property type="component" value="Unassembled WGS sequence"/>
</dbReference>
<sequence>MTVAAGGLTAGPASAGPVNCSADCITSFQTSAVRGTDFMLTTQTTVPTKTSVKISQYLGDLDSKPAIQFPSGAASTFHYDQVRNLVPGTSYWFKVLATDQQGRTRSEIGYVTTKTRIVTVKIDKITVLDDSDSSGNGEISVHLKAGDVESANYYSDHSVGSGGVLNPLWSRQIEAPTATKAYVELFDDDDDCWLGCGPSTNHLIPQYDTGTAWYGQWGTASYTVPAPKESDPVLNAWPFSMQPPSSSPVKFKVDGSITVEYVA</sequence>
<dbReference type="EMBL" id="JAANNP010000009">
    <property type="protein sequence ID" value="NHC14727.1"/>
    <property type="molecule type" value="Genomic_DNA"/>
</dbReference>
<organism evidence="1 2">
    <name type="scientific">Motilibacter deserti</name>
    <dbReference type="NCBI Taxonomy" id="2714956"/>
    <lineage>
        <taxon>Bacteria</taxon>
        <taxon>Bacillati</taxon>
        <taxon>Actinomycetota</taxon>
        <taxon>Actinomycetes</taxon>
        <taxon>Motilibacterales</taxon>
        <taxon>Motilibacteraceae</taxon>
        <taxon>Motilibacter</taxon>
    </lineage>
</organism>
<proteinExistence type="predicted"/>
<reference evidence="1 2" key="1">
    <citation type="submission" date="2020-03" db="EMBL/GenBank/DDBJ databases">
        <title>Two novel Motilibacter sp.</title>
        <authorList>
            <person name="Liu S."/>
        </authorList>
    </citation>
    <scope>NUCLEOTIDE SEQUENCE [LARGE SCALE GENOMIC DNA]</scope>
    <source>
        <strain evidence="1 2">E257</strain>
    </source>
</reference>
<dbReference type="SUPFAM" id="SSF49265">
    <property type="entry name" value="Fibronectin type III"/>
    <property type="match status" value="1"/>
</dbReference>
<dbReference type="InterPro" id="IPR036116">
    <property type="entry name" value="FN3_sf"/>
</dbReference>
<evidence type="ECO:0000313" key="1">
    <source>
        <dbReference type="EMBL" id="NHC14727.1"/>
    </source>
</evidence>
<comment type="caution">
    <text evidence="1">The sequence shown here is derived from an EMBL/GenBank/DDBJ whole genome shotgun (WGS) entry which is preliminary data.</text>
</comment>
<name>A0ABX0GUX5_9ACTN</name>